<dbReference type="InterPro" id="IPR007233">
    <property type="entry name" value="TRAPPC"/>
</dbReference>
<dbReference type="CDD" id="cd14855">
    <property type="entry name" value="TRAPPC1_MUM2"/>
    <property type="match status" value="1"/>
</dbReference>
<evidence type="ECO:0000256" key="6">
    <source>
        <dbReference type="RuleBase" id="RU366065"/>
    </source>
</evidence>
<comment type="subunit">
    <text evidence="6">Part of the multisubunit transport protein particle (TRAPP) complex.</text>
</comment>
<dbReference type="Proteomes" id="UP000054630">
    <property type="component" value="Unassembled WGS sequence"/>
</dbReference>
<dbReference type="GO" id="GO:0006888">
    <property type="term" value="P:endoplasmic reticulum to Golgi vesicle-mediated transport"/>
    <property type="evidence" value="ECO:0007669"/>
    <property type="project" value="UniProtKB-UniRule"/>
</dbReference>
<evidence type="ECO:0000313" key="8">
    <source>
        <dbReference type="Proteomes" id="UP000054630"/>
    </source>
</evidence>
<dbReference type="PANTHER" id="PTHR23249">
    <property type="entry name" value="TRAFFICKING PROTEIN PARTICLE COMPLEX SUBUNIT"/>
    <property type="match status" value="1"/>
</dbReference>
<evidence type="ECO:0000256" key="5">
    <source>
        <dbReference type="ARBA" id="ARBA00038167"/>
    </source>
</evidence>
<keyword evidence="1 6" id="KW-0813">Transport</keyword>
<dbReference type="GO" id="GO:0030008">
    <property type="term" value="C:TRAPP complex"/>
    <property type="evidence" value="ECO:0007669"/>
    <property type="project" value="UniProtKB-UniRule"/>
</dbReference>
<dbReference type="SMART" id="SM01399">
    <property type="entry name" value="Sybindin"/>
    <property type="match status" value="1"/>
</dbReference>
<proteinExistence type="inferred from homology"/>
<dbReference type="GO" id="GO:0005783">
    <property type="term" value="C:endoplasmic reticulum"/>
    <property type="evidence" value="ECO:0007669"/>
    <property type="project" value="UniProtKB-SubCell"/>
</dbReference>
<evidence type="ECO:0000256" key="1">
    <source>
        <dbReference type="ARBA" id="ARBA00022448"/>
    </source>
</evidence>
<dbReference type="PANTHER" id="PTHR23249:SF16">
    <property type="entry name" value="TRAFFICKING PROTEIN PARTICLE COMPLEX SUBUNIT 1"/>
    <property type="match status" value="1"/>
</dbReference>
<dbReference type="Gene3D" id="3.30.450.70">
    <property type="match status" value="1"/>
</dbReference>
<dbReference type="STRING" id="6336.A0A0V0S8V6"/>
<reference evidence="7 8" key="1">
    <citation type="submission" date="2015-01" db="EMBL/GenBank/DDBJ databases">
        <title>Evolution of Trichinella species and genotypes.</title>
        <authorList>
            <person name="Korhonen P.K."/>
            <person name="Edoardo P."/>
            <person name="Giuseppe L.R."/>
            <person name="Gasser R.B."/>
        </authorList>
    </citation>
    <scope>NUCLEOTIDE SEQUENCE [LARGE SCALE GENOMIC DNA]</scope>
    <source>
        <strain evidence="7">ISS37</strain>
    </source>
</reference>
<evidence type="ECO:0000256" key="2">
    <source>
        <dbReference type="ARBA" id="ARBA00022824"/>
    </source>
</evidence>
<dbReference type="Pfam" id="PF04099">
    <property type="entry name" value="Sybindin"/>
    <property type="match status" value="1"/>
</dbReference>
<keyword evidence="3 6" id="KW-0931">ER-Golgi transport</keyword>
<dbReference type="SUPFAM" id="SSF64356">
    <property type="entry name" value="SNARE-like"/>
    <property type="match status" value="1"/>
</dbReference>
<evidence type="ECO:0000256" key="4">
    <source>
        <dbReference type="ARBA" id="ARBA00023034"/>
    </source>
</evidence>
<accession>A0A0V0S8V6</accession>
<dbReference type="GO" id="GO:0005794">
    <property type="term" value="C:Golgi apparatus"/>
    <property type="evidence" value="ECO:0007669"/>
    <property type="project" value="UniProtKB-SubCell"/>
</dbReference>
<gene>
    <name evidence="7" type="primary">Trappc1</name>
    <name evidence="7" type="ORF">T07_1186</name>
</gene>
<organism evidence="7 8">
    <name type="scientific">Trichinella nelsoni</name>
    <dbReference type="NCBI Taxonomy" id="6336"/>
    <lineage>
        <taxon>Eukaryota</taxon>
        <taxon>Metazoa</taxon>
        <taxon>Ecdysozoa</taxon>
        <taxon>Nematoda</taxon>
        <taxon>Enoplea</taxon>
        <taxon>Dorylaimia</taxon>
        <taxon>Trichinellida</taxon>
        <taxon>Trichinellidae</taxon>
        <taxon>Trichinella</taxon>
    </lineage>
</organism>
<keyword evidence="4 6" id="KW-0333">Golgi apparatus</keyword>
<comment type="caution">
    <text evidence="7">The sequence shown here is derived from an EMBL/GenBank/DDBJ whole genome shotgun (WGS) entry which is preliminary data.</text>
</comment>
<evidence type="ECO:0000313" key="7">
    <source>
        <dbReference type="EMBL" id="KRX23132.1"/>
    </source>
</evidence>
<dbReference type="InterPro" id="IPR011012">
    <property type="entry name" value="Longin-like_dom_sf"/>
</dbReference>
<dbReference type="EMBL" id="JYDL01000026">
    <property type="protein sequence ID" value="KRX23132.1"/>
    <property type="molecule type" value="Genomic_DNA"/>
</dbReference>
<sequence>MTIYCLYIFDRHGKCISYIEWKRYKQLSMNRIEEFQLVNGLISSIKSFVNKLSPISTRCVFKSFCTDSYKLTYFETPTSLKFVINTDIHAKNVHNLLQTIFSEVYVPYVTKNPSSIKNNKICSELFSTKLDELVQAHECFD</sequence>
<protein>
    <recommendedName>
        <fullName evidence="6">Trafficking protein particle complex subunit</fullName>
    </recommendedName>
</protein>
<comment type="similarity">
    <text evidence="5">Belongs to the TRAPP small subunits family. BET5 subfamily.</text>
</comment>
<keyword evidence="2 6" id="KW-0256">Endoplasmic reticulum</keyword>
<dbReference type="AlphaFoldDB" id="A0A0V0S8V6"/>
<comment type="subcellular location">
    <subcellularLocation>
        <location evidence="6">Endoplasmic reticulum</location>
    </subcellularLocation>
    <subcellularLocation>
        <location evidence="6">Golgi apparatus</location>
        <location evidence="6">cis-Golgi network</location>
    </subcellularLocation>
</comment>
<name>A0A0V0S8V6_9BILA</name>
<keyword evidence="8" id="KW-1185">Reference proteome</keyword>
<evidence type="ECO:0000256" key="3">
    <source>
        <dbReference type="ARBA" id="ARBA00022892"/>
    </source>
</evidence>
<dbReference type="OrthoDB" id="246406at2759"/>